<comment type="caution">
    <text evidence="12">The sequence shown here is derived from an EMBL/GenBank/DDBJ whole genome shotgun (WGS) entry which is preliminary data.</text>
</comment>
<dbReference type="InterPro" id="IPR044778">
    <property type="entry name" value="MFS_STP/MST-like_plant"/>
</dbReference>
<feature type="transmembrane region" description="Helical" evidence="10">
    <location>
        <begin position="168"/>
        <end position="186"/>
    </location>
</feature>
<reference evidence="12 13" key="1">
    <citation type="submission" date="2020-08" db="EMBL/GenBank/DDBJ databases">
        <title>Plant Genome Project.</title>
        <authorList>
            <person name="Zhang R.-G."/>
        </authorList>
    </citation>
    <scope>NUCLEOTIDE SEQUENCE [LARGE SCALE GENOMIC DNA]</scope>
    <source>
        <tissue evidence="12">Rhizome</tissue>
    </source>
</reference>
<protein>
    <recommendedName>
        <fullName evidence="11">Major facilitator superfamily (MFS) profile domain-containing protein</fullName>
    </recommendedName>
</protein>
<evidence type="ECO:0000256" key="2">
    <source>
        <dbReference type="ARBA" id="ARBA00010992"/>
    </source>
</evidence>
<feature type="transmembrane region" description="Helical" evidence="10">
    <location>
        <begin position="420"/>
        <end position="440"/>
    </location>
</feature>
<dbReference type="PROSITE" id="PS00216">
    <property type="entry name" value="SUGAR_TRANSPORT_1"/>
    <property type="match status" value="1"/>
</dbReference>
<dbReference type="EMBL" id="JACMSC010000007">
    <property type="protein sequence ID" value="KAG6515783.1"/>
    <property type="molecule type" value="Genomic_DNA"/>
</dbReference>
<feature type="transmembrane region" description="Helical" evidence="10">
    <location>
        <begin position="134"/>
        <end position="156"/>
    </location>
</feature>
<comment type="similarity">
    <text evidence="2 9">Belongs to the major facilitator superfamily. Sugar transporter (TC 2.A.1.1) family.</text>
</comment>
<organism evidence="12 13">
    <name type="scientific">Zingiber officinale</name>
    <name type="common">Ginger</name>
    <name type="synonym">Amomum zingiber</name>
    <dbReference type="NCBI Taxonomy" id="94328"/>
    <lineage>
        <taxon>Eukaryota</taxon>
        <taxon>Viridiplantae</taxon>
        <taxon>Streptophyta</taxon>
        <taxon>Embryophyta</taxon>
        <taxon>Tracheophyta</taxon>
        <taxon>Spermatophyta</taxon>
        <taxon>Magnoliopsida</taxon>
        <taxon>Liliopsida</taxon>
        <taxon>Zingiberales</taxon>
        <taxon>Zingiberaceae</taxon>
        <taxon>Zingiber</taxon>
    </lineage>
</organism>
<dbReference type="GO" id="GO:0016020">
    <property type="term" value="C:membrane"/>
    <property type="evidence" value="ECO:0007669"/>
    <property type="project" value="UniProtKB-SubCell"/>
</dbReference>
<feature type="transmembrane region" description="Helical" evidence="10">
    <location>
        <begin position="21"/>
        <end position="39"/>
    </location>
</feature>
<evidence type="ECO:0000256" key="6">
    <source>
        <dbReference type="ARBA" id="ARBA00022847"/>
    </source>
</evidence>
<dbReference type="FunFam" id="1.20.1250.20:FF:000002">
    <property type="entry name" value="Sugar transport protein 13"/>
    <property type="match status" value="1"/>
</dbReference>
<keyword evidence="3 9" id="KW-0813">Transport</keyword>
<dbReference type="PROSITE" id="PS50850">
    <property type="entry name" value="MFS"/>
    <property type="match status" value="1"/>
</dbReference>
<feature type="transmembrane region" description="Helical" evidence="10">
    <location>
        <begin position="380"/>
        <end position="400"/>
    </location>
</feature>
<accession>A0A8J5GW42</accession>
<dbReference type="InterPro" id="IPR005828">
    <property type="entry name" value="MFS_sugar_transport-like"/>
</dbReference>
<dbReference type="PANTHER" id="PTHR23500">
    <property type="entry name" value="SOLUTE CARRIER FAMILY 2, FACILITATED GLUCOSE TRANSPORTER"/>
    <property type="match status" value="1"/>
</dbReference>
<dbReference type="PROSITE" id="PS00217">
    <property type="entry name" value="SUGAR_TRANSPORT_2"/>
    <property type="match status" value="1"/>
</dbReference>
<evidence type="ECO:0000256" key="8">
    <source>
        <dbReference type="ARBA" id="ARBA00023136"/>
    </source>
</evidence>
<evidence type="ECO:0000256" key="4">
    <source>
        <dbReference type="ARBA" id="ARBA00022597"/>
    </source>
</evidence>
<feature type="transmembrane region" description="Helical" evidence="10">
    <location>
        <begin position="324"/>
        <end position="345"/>
    </location>
</feature>
<keyword evidence="7 10" id="KW-1133">Transmembrane helix</keyword>
<dbReference type="AlphaFoldDB" id="A0A8J5GW42"/>
<evidence type="ECO:0000313" key="12">
    <source>
        <dbReference type="EMBL" id="KAG6515783.1"/>
    </source>
</evidence>
<dbReference type="InterPro" id="IPR003663">
    <property type="entry name" value="Sugar/inositol_transpt"/>
</dbReference>
<evidence type="ECO:0000313" key="13">
    <source>
        <dbReference type="Proteomes" id="UP000734854"/>
    </source>
</evidence>
<dbReference type="OrthoDB" id="5296287at2759"/>
<feature type="transmembrane region" description="Helical" evidence="10">
    <location>
        <begin position="446"/>
        <end position="466"/>
    </location>
</feature>
<evidence type="ECO:0000256" key="1">
    <source>
        <dbReference type="ARBA" id="ARBA00004141"/>
    </source>
</evidence>
<dbReference type="InterPro" id="IPR005829">
    <property type="entry name" value="Sugar_transporter_CS"/>
</dbReference>
<dbReference type="InterPro" id="IPR020846">
    <property type="entry name" value="MFS_dom"/>
</dbReference>
<dbReference type="GO" id="GO:0015145">
    <property type="term" value="F:monosaccharide transmembrane transporter activity"/>
    <property type="evidence" value="ECO:0007669"/>
    <property type="project" value="InterPro"/>
</dbReference>
<keyword evidence="13" id="KW-1185">Reference proteome</keyword>
<gene>
    <name evidence="12" type="ORF">ZIOFF_026213</name>
</gene>
<feature type="transmembrane region" description="Helical" evidence="10">
    <location>
        <begin position="287"/>
        <end position="312"/>
    </location>
</feature>
<dbReference type="CDD" id="cd17361">
    <property type="entry name" value="MFS_STP"/>
    <property type="match status" value="1"/>
</dbReference>
<evidence type="ECO:0000256" key="9">
    <source>
        <dbReference type="RuleBase" id="RU003346"/>
    </source>
</evidence>
<evidence type="ECO:0000256" key="10">
    <source>
        <dbReference type="SAM" id="Phobius"/>
    </source>
</evidence>
<feature type="transmembrane region" description="Helical" evidence="10">
    <location>
        <begin position="352"/>
        <end position="374"/>
    </location>
</feature>
<dbReference type="Pfam" id="PF00083">
    <property type="entry name" value="Sugar_tr"/>
    <property type="match status" value="1"/>
</dbReference>
<keyword evidence="8 10" id="KW-0472">Membrane</keyword>
<dbReference type="GO" id="GO:0015293">
    <property type="term" value="F:symporter activity"/>
    <property type="evidence" value="ECO:0007669"/>
    <property type="project" value="UniProtKB-KW"/>
</dbReference>
<evidence type="ECO:0000256" key="3">
    <source>
        <dbReference type="ARBA" id="ARBA00022448"/>
    </source>
</evidence>
<feature type="domain" description="Major facilitator superfamily (MFS) profile" evidence="11">
    <location>
        <begin position="26"/>
        <end position="470"/>
    </location>
</feature>
<comment type="subcellular location">
    <subcellularLocation>
        <location evidence="1">Membrane</location>
        <topology evidence="1">Multi-pass membrane protein</topology>
    </subcellularLocation>
</comment>
<evidence type="ECO:0000256" key="7">
    <source>
        <dbReference type="ARBA" id="ARBA00022989"/>
    </source>
</evidence>
<keyword evidence="4" id="KW-0762">Sugar transport</keyword>
<dbReference type="Proteomes" id="UP000734854">
    <property type="component" value="Unassembled WGS sequence"/>
</dbReference>
<feature type="transmembrane region" description="Helical" evidence="10">
    <location>
        <begin position="198"/>
        <end position="220"/>
    </location>
</feature>
<proteinExistence type="inferred from homology"/>
<dbReference type="PANTHER" id="PTHR23500:SF30">
    <property type="entry name" value="SUGAR TRANSPORT PROTEIN 3"/>
    <property type="match status" value="1"/>
</dbReference>
<keyword evidence="6" id="KW-0769">Symport</keyword>
<feature type="transmembrane region" description="Helical" evidence="10">
    <location>
        <begin position="79"/>
        <end position="97"/>
    </location>
</feature>
<dbReference type="NCBIfam" id="TIGR00879">
    <property type="entry name" value="SP"/>
    <property type="match status" value="1"/>
</dbReference>
<keyword evidence="5 10" id="KW-0812">Transmembrane</keyword>
<sequence length="501" mass="53400">MQSPPMEPAGKAQMHGGRITPFLLLTCAVAASGGVLFGYDLGISGGVTSMEPFLREFFPAVHEKRSPGGNDYCRFDSQLLTAFTSSLYVAGLFASLCASPVTQALGRRVSMILGGAAFTAGAALGGLARNVYMLILARVLLGVGVGFTNQAVPLYLSEMAPPRHRGAVNNAFDFFIVIGILAANLINYGTQRIRAHWGWRISLSLAIIPATVLAAGSVFLPETPNSILQRSTAPASVQTAAQTLREIRGADDVQDELDDMIAAAKVSKIGSFGSFAALLRPEYRPQLVLVVLIPFFKQMTGITAIAFYSPVIFRTIGLAERSSLLSTAIVSAITVASVLGSMLTVDRLGRRTLFFAGGAAMLASHLVVGTALAAEFGCAYAVLAATCVFVAGFGASWGPLGWLVPSEVVPLEVRSPGQSVVAAVTMLMAAVNGQSLLAMLCRLKFGVFFYFAGWVVAMTVFVAAMVPETKGVPIERMDSIWKQHRIWKRFVIRGDQNRPFF</sequence>
<name>A0A8J5GW42_ZINOF</name>
<evidence type="ECO:0000256" key="5">
    <source>
        <dbReference type="ARBA" id="ARBA00022692"/>
    </source>
</evidence>
<dbReference type="InterPro" id="IPR045262">
    <property type="entry name" value="STP/PLT_plant"/>
</dbReference>
<evidence type="ECO:0000259" key="11">
    <source>
        <dbReference type="PROSITE" id="PS50850"/>
    </source>
</evidence>